<reference evidence="4" key="1">
    <citation type="submission" date="2011-08" db="EMBL/GenBank/DDBJ databases">
        <authorList>
            <person name="Rombauts S."/>
        </authorList>
    </citation>
    <scope>NUCLEOTIDE SEQUENCE</scope>
    <source>
        <strain evidence="4">London</strain>
    </source>
</reference>
<dbReference type="AlphaFoldDB" id="T1KAJ6"/>
<evidence type="ECO:0000313" key="3">
    <source>
        <dbReference type="EnsemblMetazoa" id="tetur08g00620.1"/>
    </source>
</evidence>
<feature type="chain" id="PRO_5004591292" evidence="2">
    <location>
        <begin position="26"/>
        <end position="140"/>
    </location>
</feature>
<proteinExistence type="predicted"/>
<accession>T1KAJ6</accession>
<keyword evidence="2" id="KW-0732">Signal</keyword>
<sequence length="140" mass="16057">MDSLQLVKMFYLALVSSFIIVQIHCDTNQSDTWDSISSDFQLGIPNLNKPLTESTKTRIESTTDRKETDYVKKQTEVITDKTDQFDKWDDLTDSDLIIPDPMAVRSLLKPVDEKAFSVSQSFMEGKPENQQPKTTLRSLY</sequence>
<dbReference type="EnsemblMetazoa" id="tetur08g00620.1">
    <property type="protein sequence ID" value="tetur08g00620.1"/>
    <property type="gene ID" value="tetur08g00620"/>
</dbReference>
<evidence type="ECO:0000256" key="2">
    <source>
        <dbReference type="SAM" id="SignalP"/>
    </source>
</evidence>
<organism evidence="3 4">
    <name type="scientific">Tetranychus urticae</name>
    <name type="common">Two-spotted spider mite</name>
    <dbReference type="NCBI Taxonomy" id="32264"/>
    <lineage>
        <taxon>Eukaryota</taxon>
        <taxon>Metazoa</taxon>
        <taxon>Ecdysozoa</taxon>
        <taxon>Arthropoda</taxon>
        <taxon>Chelicerata</taxon>
        <taxon>Arachnida</taxon>
        <taxon>Acari</taxon>
        <taxon>Acariformes</taxon>
        <taxon>Trombidiformes</taxon>
        <taxon>Prostigmata</taxon>
        <taxon>Eleutherengona</taxon>
        <taxon>Raphignathae</taxon>
        <taxon>Tetranychoidea</taxon>
        <taxon>Tetranychidae</taxon>
        <taxon>Tetranychus</taxon>
    </lineage>
</organism>
<keyword evidence="4" id="KW-1185">Reference proteome</keyword>
<name>T1KAJ6_TETUR</name>
<evidence type="ECO:0000313" key="4">
    <source>
        <dbReference type="Proteomes" id="UP000015104"/>
    </source>
</evidence>
<reference evidence="3" key="2">
    <citation type="submission" date="2015-06" db="UniProtKB">
        <authorList>
            <consortium name="EnsemblMetazoa"/>
        </authorList>
    </citation>
    <scope>IDENTIFICATION</scope>
</reference>
<dbReference type="HOGENOM" id="CLU_1837654_0_0_1"/>
<dbReference type="EMBL" id="CAEY01001941">
    <property type="status" value="NOT_ANNOTATED_CDS"/>
    <property type="molecule type" value="Genomic_DNA"/>
</dbReference>
<feature type="signal peptide" evidence="2">
    <location>
        <begin position="1"/>
        <end position="25"/>
    </location>
</feature>
<protein>
    <submittedName>
        <fullName evidence="3">Uncharacterized protein</fullName>
    </submittedName>
</protein>
<dbReference type="Proteomes" id="UP000015104">
    <property type="component" value="Unassembled WGS sequence"/>
</dbReference>
<evidence type="ECO:0000256" key="1">
    <source>
        <dbReference type="SAM" id="MobiDB-lite"/>
    </source>
</evidence>
<feature type="region of interest" description="Disordered" evidence="1">
    <location>
        <begin position="120"/>
        <end position="140"/>
    </location>
</feature>